<evidence type="ECO:0000313" key="2">
    <source>
        <dbReference type="Proteomes" id="UP001497535"/>
    </source>
</evidence>
<proteinExistence type="predicted"/>
<reference evidence="1" key="1">
    <citation type="submission" date="2023-11" db="EMBL/GenBank/DDBJ databases">
        <authorList>
            <person name="Poullet M."/>
        </authorList>
    </citation>
    <scope>NUCLEOTIDE SEQUENCE</scope>
    <source>
        <strain evidence="1">E1834</strain>
    </source>
</reference>
<comment type="caution">
    <text evidence="1">The sequence shown here is derived from an EMBL/GenBank/DDBJ whole genome shotgun (WGS) entry which is preliminary data.</text>
</comment>
<dbReference type="EMBL" id="CAVMJV010000008">
    <property type="protein sequence ID" value="CAK5036881.1"/>
    <property type="molecule type" value="Genomic_DNA"/>
</dbReference>
<sequence>MEPAEFEKRALNERRRTFKQLEKIEIAETSALRQSLRKIGKKEDKNYLFGDLTKSKKEPLPNFSVEAQQAYKAIFKFFLELKSYRIYLYGILVNTLLVECGRHLKCHSHPDRIILEEKEVDEQKDDNFPLTILNPLKTIDRELIKEESQQQQPLEYINSNLLQNVENKKKFVENNNSLNEDESVAISRHILSKLVLPPKPVPPPVPPKPKLK</sequence>
<protein>
    <submittedName>
        <fullName evidence="1">Uncharacterized protein</fullName>
    </submittedName>
</protein>
<accession>A0ACB0YA81</accession>
<evidence type="ECO:0000313" key="1">
    <source>
        <dbReference type="EMBL" id="CAK5036881.1"/>
    </source>
</evidence>
<dbReference type="Proteomes" id="UP001497535">
    <property type="component" value="Unassembled WGS sequence"/>
</dbReference>
<name>A0ACB0YA81_MELEN</name>
<gene>
    <name evidence="1" type="ORF">MENTE1834_LOCUS9157</name>
</gene>
<organism evidence="1 2">
    <name type="scientific">Meloidogyne enterolobii</name>
    <name type="common">Root-knot nematode worm</name>
    <name type="synonym">Meloidogyne mayaguensis</name>
    <dbReference type="NCBI Taxonomy" id="390850"/>
    <lineage>
        <taxon>Eukaryota</taxon>
        <taxon>Metazoa</taxon>
        <taxon>Ecdysozoa</taxon>
        <taxon>Nematoda</taxon>
        <taxon>Chromadorea</taxon>
        <taxon>Rhabditida</taxon>
        <taxon>Tylenchina</taxon>
        <taxon>Tylenchomorpha</taxon>
        <taxon>Tylenchoidea</taxon>
        <taxon>Meloidogynidae</taxon>
        <taxon>Meloidogyninae</taxon>
        <taxon>Meloidogyne</taxon>
    </lineage>
</organism>
<keyword evidence="2" id="KW-1185">Reference proteome</keyword>